<dbReference type="SMART" id="SM00906">
    <property type="entry name" value="Fungal_trans"/>
    <property type="match status" value="1"/>
</dbReference>
<evidence type="ECO:0000256" key="3">
    <source>
        <dbReference type="ARBA" id="ARBA00023163"/>
    </source>
</evidence>
<keyword evidence="3" id="KW-0804">Transcription</keyword>
<evidence type="ECO:0000256" key="4">
    <source>
        <dbReference type="ARBA" id="ARBA00023242"/>
    </source>
</evidence>
<keyword evidence="5" id="KW-0812">Transmembrane</keyword>
<name>A0AA39CBX0_9EURO</name>
<dbReference type="AlphaFoldDB" id="A0AA39CBX0"/>
<keyword evidence="2" id="KW-0238">DNA-binding</keyword>
<evidence type="ECO:0000313" key="7">
    <source>
        <dbReference type="EMBL" id="KAJ9602617.1"/>
    </source>
</evidence>
<evidence type="ECO:0000259" key="6">
    <source>
        <dbReference type="SMART" id="SM00906"/>
    </source>
</evidence>
<dbReference type="GO" id="GO:0000978">
    <property type="term" value="F:RNA polymerase II cis-regulatory region sequence-specific DNA binding"/>
    <property type="evidence" value="ECO:0007669"/>
    <property type="project" value="TreeGrafter"/>
</dbReference>
<feature type="domain" description="Xylanolytic transcriptional activator regulatory" evidence="6">
    <location>
        <begin position="301"/>
        <end position="374"/>
    </location>
</feature>
<dbReference type="PANTHER" id="PTHR47424">
    <property type="entry name" value="REGULATORY PROTEIN GAL4"/>
    <property type="match status" value="1"/>
</dbReference>
<proteinExistence type="predicted"/>
<organism evidence="7 8">
    <name type="scientific">Cladophialophora chaetospira</name>
    <dbReference type="NCBI Taxonomy" id="386627"/>
    <lineage>
        <taxon>Eukaryota</taxon>
        <taxon>Fungi</taxon>
        <taxon>Dikarya</taxon>
        <taxon>Ascomycota</taxon>
        <taxon>Pezizomycotina</taxon>
        <taxon>Eurotiomycetes</taxon>
        <taxon>Chaetothyriomycetidae</taxon>
        <taxon>Chaetothyriales</taxon>
        <taxon>Herpotrichiellaceae</taxon>
        <taxon>Cladophialophora</taxon>
    </lineage>
</organism>
<dbReference type="EMBL" id="JAPDRK010000025">
    <property type="protein sequence ID" value="KAJ9602617.1"/>
    <property type="molecule type" value="Genomic_DNA"/>
</dbReference>
<dbReference type="Proteomes" id="UP001172673">
    <property type="component" value="Unassembled WGS sequence"/>
</dbReference>
<reference evidence="7" key="1">
    <citation type="submission" date="2022-10" db="EMBL/GenBank/DDBJ databases">
        <title>Culturing micro-colonial fungi from biological soil crusts in the Mojave desert and describing Neophaeococcomyces mojavensis, and introducing the new genera and species Taxawa tesnikishii.</title>
        <authorList>
            <person name="Kurbessoian T."/>
            <person name="Stajich J.E."/>
        </authorList>
    </citation>
    <scope>NUCLEOTIDE SEQUENCE</scope>
    <source>
        <strain evidence="7">TK_41</strain>
    </source>
</reference>
<dbReference type="PANTHER" id="PTHR47424:SF3">
    <property type="entry name" value="REGULATORY PROTEIN GAL4"/>
    <property type="match status" value="1"/>
</dbReference>
<evidence type="ECO:0000256" key="1">
    <source>
        <dbReference type="ARBA" id="ARBA00023015"/>
    </source>
</evidence>
<dbReference type="Pfam" id="PF04082">
    <property type="entry name" value="Fungal_trans"/>
    <property type="match status" value="1"/>
</dbReference>
<dbReference type="GO" id="GO:0000435">
    <property type="term" value="P:positive regulation of transcription from RNA polymerase II promoter by galactose"/>
    <property type="evidence" value="ECO:0007669"/>
    <property type="project" value="TreeGrafter"/>
</dbReference>
<keyword evidence="5" id="KW-1133">Transmembrane helix</keyword>
<dbReference type="GO" id="GO:0000981">
    <property type="term" value="F:DNA-binding transcription factor activity, RNA polymerase II-specific"/>
    <property type="evidence" value="ECO:0007669"/>
    <property type="project" value="TreeGrafter"/>
</dbReference>
<comment type="caution">
    <text evidence="7">The sequence shown here is derived from an EMBL/GenBank/DDBJ whole genome shotgun (WGS) entry which is preliminary data.</text>
</comment>
<dbReference type="GO" id="GO:0006351">
    <property type="term" value="P:DNA-templated transcription"/>
    <property type="evidence" value="ECO:0007669"/>
    <property type="project" value="InterPro"/>
</dbReference>
<evidence type="ECO:0000256" key="2">
    <source>
        <dbReference type="ARBA" id="ARBA00023125"/>
    </source>
</evidence>
<keyword evidence="5" id="KW-0472">Membrane</keyword>
<sequence>MCDEVGSMCIYMRAPPRREPLEGSARLENLEKRMKVVEGFMAAQTTLETNQPQQGVTLPGPSWSGASTNSPDAAFNGKPAEATSFIPAEANSLASAVDPIDGMGAVAEQEENSVFHGPSSNIPLSRSILQMMARANNLREPWDSSLYRGNKPSTFVNTMSSPDGNNGLYQNTSSQDRYMVPPETVSDELIRQYFSNVDTLFPYIHQASFLEAYDEMKRNGPRHTRTIWLGLFNIILAVATNMIDRSDSSTPNQSMDEAQTFYRRAISLCDRYVLGGSSLEVVQYLLAMTMYLQATQKSVQTSVVHGLAVNAAIRTGMHSVQASHKFSPLEREMRKRAWYMCMIFDRVISMTLGQPIAIPNENLIIELPTQLDYYSHHDGRPGDSGELSLGLFNAAIGLYKITGTIIDQLYGKNLGLDKSPSVIDIISPIAGIDNDLRDWADSLSPNLKPLSSAELLAILAAVDSPGAAFPRVNRCRVVLTLRSLNVRVLLYRPVLARYIDTAYSTVVDPAEALLLNRLGSYSLQICFRSAMEIITIVSTLVQTRGTARQWLNAWWFTLYYTFNAALVVFGVMLVRQDPRADSNARDAPSKEQCMEGLERAVKALERLDVGNKIIERCHNYLQRLIIATNPLLAYPNDSARHGNNDLALMSGNGNSNERTVSSDLMALPPQQSSDFLQAPLMLDNNVANLITGEDLEFLDFYFAPPNDLSSTFLESM</sequence>
<evidence type="ECO:0000256" key="5">
    <source>
        <dbReference type="SAM" id="Phobius"/>
    </source>
</evidence>
<dbReference type="GO" id="GO:0005634">
    <property type="term" value="C:nucleus"/>
    <property type="evidence" value="ECO:0007669"/>
    <property type="project" value="TreeGrafter"/>
</dbReference>
<keyword evidence="8" id="KW-1185">Reference proteome</keyword>
<protein>
    <recommendedName>
        <fullName evidence="6">Xylanolytic transcriptional activator regulatory domain-containing protein</fullName>
    </recommendedName>
</protein>
<dbReference type="CDD" id="cd12148">
    <property type="entry name" value="fungal_TF_MHR"/>
    <property type="match status" value="1"/>
</dbReference>
<keyword evidence="1" id="KW-0805">Transcription regulation</keyword>
<accession>A0AA39CBX0</accession>
<dbReference type="GO" id="GO:0008270">
    <property type="term" value="F:zinc ion binding"/>
    <property type="evidence" value="ECO:0007669"/>
    <property type="project" value="InterPro"/>
</dbReference>
<evidence type="ECO:0000313" key="8">
    <source>
        <dbReference type="Proteomes" id="UP001172673"/>
    </source>
</evidence>
<keyword evidence="4" id="KW-0539">Nucleus</keyword>
<feature type="transmembrane region" description="Helical" evidence="5">
    <location>
        <begin position="553"/>
        <end position="574"/>
    </location>
</feature>
<gene>
    <name evidence="7" type="ORF">H2200_012810</name>
</gene>
<dbReference type="InterPro" id="IPR007219">
    <property type="entry name" value="XnlR_reg_dom"/>
</dbReference>
<dbReference type="InterPro" id="IPR051127">
    <property type="entry name" value="Fungal_SecMet_Regulators"/>
</dbReference>